<accession>A0ACC2YWF9</accession>
<protein>
    <submittedName>
        <fullName evidence="1">Uncharacterized protein</fullName>
    </submittedName>
</protein>
<reference evidence="1" key="1">
    <citation type="submission" date="2022-10" db="EMBL/GenBank/DDBJ databases">
        <title>Culturing micro-colonial fungi from biological soil crusts in the Mojave desert and describing Neophaeococcomyces mojavensis, and introducing the new genera and species Taxawa tesnikishii.</title>
        <authorList>
            <person name="Kurbessoian T."/>
            <person name="Stajich J.E."/>
        </authorList>
    </citation>
    <scope>NUCLEOTIDE SEQUENCE</scope>
    <source>
        <strain evidence="1">JES_115</strain>
    </source>
</reference>
<dbReference type="Proteomes" id="UP001172680">
    <property type="component" value="Unassembled WGS sequence"/>
</dbReference>
<proteinExistence type="predicted"/>
<gene>
    <name evidence="1" type="ORF">H2199_006569</name>
</gene>
<keyword evidence="2" id="KW-1185">Reference proteome</keyword>
<evidence type="ECO:0000313" key="1">
    <source>
        <dbReference type="EMBL" id="KAJ9639534.1"/>
    </source>
</evidence>
<sequence>MNGIEQSEKASADQPSQKPHKTRGPSLKPDTVFQCGNVEGLVSSFQWLVDNATSSLIPDAVTCQFILGVDAVVEIRATSNGTPSFLTLIQKQPESQADNADGKSPDLENPPEKKFTVSVASALAAFGDDAERLKTQRALARAIVEAIQDVDGYRYFEKQVWGTKGQNGCRFRFPCVDSLQNRERAANRYAKAKALNVPVDEFEHVMPTFDCEGCIIIKFSSKNACVDIVYNHLPIHRDAPMRPSVTRVRAKHRRGSQLGTSPQLAPDGSYLPGLDPAFQHAQPGAYQPGEPVPGAASKPAKTPRKRKKEDAGSDTTPAPTGAVSATDGLDALVDLLQADMNAGPYYQYPSAVNGNSDFPVYLDYAPTTTNGATAKTAQSGPSDPNRVVHKRRKGGCLGCKERRMRCDQAKPACGACVKSSRPCTYEDDPAPRRKKAKTGSDGNVARPSNNIQVPTGNPSPKKVRKTKKS</sequence>
<organism evidence="1 2">
    <name type="scientific">Coniosporium tulheliwenetii</name>
    <dbReference type="NCBI Taxonomy" id="3383036"/>
    <lineage>
        <taxon>Eukaryota</taxon>
        <taxon>Fungi</taxon>
        <taxon>Dikarya</taxon>
        <taxon>Ascomycota</taxon>
        <taxon>Pezizomycotina</taxon>
        <taxon>Dothideomycetes</taxon>
        <taxon>Dothideomycetes incertae sedis</taxon>
        <taxon>Coniosporium</taxon>
    </lineage>
</organism>
<dbReference type="EMBL" id="JAPDRP010000019">
    <property type="protein sequence ID" value="KAJ9639534.1"/>
    <property type="molecule type" value="Genomic_DNA"/>
</dbReference>
<evidence type="ECO:0000313" key="2">
    <source>
        <dbReference type="Proteomes" id="UP001172680"/>
    </source>
</evidence>
<name>A0ACC2YWF9_9PEZI</name>
<comment type="caution">
    <text evidence="1">The sequence shown here is derived from an EMBL/GenBank/DDBJ whole genome shotgun (WGS) entry which is preliminary data.</text>
</comment>